<evidence type="ECO:0000256" key="1">
    <source>
        <dbReference type="SAM" id="SignalP"/>
    </source>
</evidence>
<protein>
    <recommendedName>
        <fullName evidence="4">Secreted protein</fullName>
    </recommendedName>
</protein>
<evidence type="ECO:0008006" key="4">
    <source>
        <dbReference type="Google" id="ProtNLM"/>
    </source>
</evidence>
<keyword evidence="3" id="KW-1185">Reference proteome</keyword>
<evidence type="ECO:0000313" key="2">
    <source>
        <dbReference type="EMBL" id="VUZ41798.1"/>
    </source>
</evidence>
<feature type="signal peptide" evidence="1">
    <location>
        <begin position="1"/>
        <end position="33"/>
    </location>
</feature>
<name>A0A564Y4R3_HYMDI</name>
<dbReference type="AlphaFoldDB" id="A0A564Y4R3"/>
<keyword evidence="1" id="KW-0732">Signal</keyword>
<sequence length="74" mass="8433">MFTHTHARAQTHASHSLLLRFSLIAFVPYLSLTRLNPHCGLTNTFWPDQFLVFCSKTVVSPCNVQQIKEGSKMQ</sequence>
<evidence type="ECO:0000313" key="3">
    <source>
        <dbReference type="Proteomes" id="UP000321570"/>
    </source>
</evidence>
<dbReference type="Proteomes" id="UP000321570">
    <property type="component" value="Unassembled WGS sequence"/>
</dbReference>
<feature type="chain" id="PRO_5022195666" description="Secreted protein" evidence="1">
    <location>
        <begin position="34"/>
        <end position="74"/>
    </location>
</feature>
<organism evidence="2 3">
    <name type="scientific">Hymenolepis diminuta</name>
    <name type="common">Rat tapeworm</name>
    <dbReference type="NCBI Taxonomy" id="6216"/>
    <lineage>
        <taxon>Eukaryota</taxon>
        <taxon>Metazoa</taxon>
        <taxon>Spiralia</taxon>
        <taxon>Lophotrochozoa</taxon>
        <taxon>Platyhelminthes</taxon>
        <taxon>Cestoda</taxon>
        <taxon>Eucestoda</taxon>
        <taxon>Cyclophyllidea</taxon>
        <taxon>Hymenolepididae</taxon>
        <taxon>Hymenolepis</taxon>
    </lineage>
</organism>
<accession>A0A564Y4R3</accession>
<dbReference type="EMBL" id="CABIJS010000066">
    <property type="protein sequence ID" value="VUZ41798.1"/>
    <property type="molecule type" value="Genomic_DNA"/>
</dbReference>
<reference evidence="2 3" key="1">
    <citation type="submission" date="2019-07" db="EMBL/GenBank/DDBJ databases">
        <authorList>
            <person name="Jastrzebski P J."/>
            <person name="Paukszto L."/>
            <person name="Jastrzebski P J."/>
        </authorList>
    </citation>
    <scope>NUCLEOTIDE SEQUENCE [LARGE SCALE GENOMIC DNA]</scope>
    <source>
        <strain evidence="2 3">WMS-il1</strain>
    </source>
</reference>
<gene>
    <name evidence="2" type="ORF">WMSIL1_LOCUS2477</name>
</gene>
<proteinExistence type="predicted"/>